<dbReference type="STRING" id="56780.SYN_02898"/>
<evidence type="ECO:0000256" key="1">
    <source>
        <dbReference type="ARBA" id="ARBA00022598"/>
    </source>
</evidence>
<evidence type="ECO:0000313" key="5">
    <source>
        <dbReference type="Proteomes" id="UP000001933"/>
    </source>
</evidence>
<dbReference type="SUPFAM" id="SSF56801">
    <property type="entry name" value="Acetyl-CoA synthetase-like"/>
    <property type="match status" value="1"/>
</dbReference>
<dbReference type="GO" id="GO:0005524">
    <property type="term" value="F:ATP binding"/>
    <property type="evidence" value="ECO:0007669"/>
    <property type="project" value="InterPro"/>
</dbReference>
<dbReference type="InterPro" id="IPR042099">
    <property type="entry name" value="ANL_N_sf"/>
</dbReference>
<evidence type="ECO:0000259" key="3">
    <source>
        <dbReference type="Pfam" id="PF13193"/>
    </source>
</evidence>
<dbReference type="Gene3D" id="3.30.300.30">
    <property type="match status" value="1"/>
</dbReference>
<dbReference type="eggNOG" id="COG0365">
    <property type="taxonomic scope" value="Bacteria"/>
</dbReference>
<dbReference type="InterPro" id="IPR045851">
    <property type="entry name" value="AMP-bd_C_sf"/>
</dbReference>
<dbReference type="EC" id="6.2.1.25" evidence="4"/>
<dbReference type="PANTHER" id="PTHR43352:SF1">
    <property type="entry name" value="ANTHRANILATE--COA LIGASE"/>
    <property type="match status" value="1"/>
</dbReference>
<dbReference type="NCBIfam" id="TIGR02262">
    <property type="entry name" value="benz_CoA_lig"/>
    <property type="match status" value="1"/>
</dbReference>
<dbReference type="HOGENOM" id="CLU_000022_59_10_7"/>
<organism evidence="4 5">
    <name type="scientific">Syntrophus aciditrophicus (strain SB)</name>
    <dbReference type="NCBI Taxonomy" id="56780"/>
    <lineage>
        <taxon>Bacteria</taxon>
        <taxon>Pseudomonadati</taxon>
        <taxon>Thermodesulfobacteriota</taxon>
        <taxon>Syntrophia</taxon>
        <taxon>Syntrophales</taxon>
        <taxon>Syntrophaceae</taxon>
        <taxon>Syntrophus</taxon>
    </lineage>
</organism>
<feature type="domain" description="AMP-dependent synthetase/ligase" evidence="2">
    <location>
        <begin position="22"/>
        <end position="389"/>
    </location>
</feature>
<dbReference type="Gene3D" id="3.40.50.12780">
    <property type="entry name" value="N-terminal domain of ligase-like"/>
    <property type="match status" value="1"/>
</dbReference>
<gene>
    <name evidence="4" type="ORF">SYN_02898</name>
</gene>
<dbReference type="InterPro" id="IPR000873">
    <property type="entry name" value="AMP-dep_synth/lig_dom"/>
</dbReference>
<dbReference type="EMBL" id="CP000252">
    <property type="protein sequence ID" value="ABC76685.1"/>
    <property type="molecule type" value="Genomic_DNA"/>
</dbReference>
<keyword evidence="5" id="KW-1185">Reference proteome</keyword>
<dbReference type="GO" id="GO:0018858">
    <property type="term" value="F:benzoate-CoA ligase activity"/>
    <property type="evidence" value="ECO:0007669"/>
    <property type="project" value="UniProtKB-EC"/>
</dbReference>
<dbReference type="OrthoDB" id="9799237at2"/>
<evidence type="ECO:0000313" key="4">
    <source>
        <dbReference type="EMBL" id="ABC76685.1"/>
    </source>
</evidence>
<accession>Q2LRH7</accession>
<dbReference type="RefSeq" id="WP_011416718.1">
    <property type="nucleotide sequence ID" value="NC_007759.1"/>
</dbReference>
<dbReference type="Pfam" id="PF13193">
    <property type="entry name" value="AMP-binding_C"/>
    <property type="match status" value="1"/>
</dbReference>
<feature type="domain" description="AMP-binding enzyme C-terminal" evidence="3">
    <location>
        <begin position="439"/>
        <end position="517"/>
    </location>
</feature>
<dbReference type="InterPro" id="IPR011957">
    <property type="entry name" value="Benz_CoA_lig"/>
</dbReference>
<dbReference type="GO" id="GO:0044550">
    <property type="term" value="P:secondary metabolite biosynthetic process"/>
    <property type="evidence" value="ECO:0007669"/>
    <property type="project" value="TreeGrafter"/>
</dbReference>
<dbReference type="AlphaFoldDB" id="Q2LRH7"/>
<dbReference type="Proteomes" id="UP000001933">
    <property type="component" value="Chromosome"/>
</dbReference>
<name>Q2LRH7_SYNAS</name>
<evidence type="ECO:0000259" key="2">
    <source>
        <dbReference type="Pfam" id="PF00501"/>
    </source>
</evidence>
<sequence>MAVYTEEFYNSVNYFIDRHIEEGRGDKICAYTDKGNYTYRDMQKMVNKMANMFRKLDIRIGDRVIMLVFDTPWFFSTFWGAVRIGAVPVPSNTMLTSDDYQYYLNDSQARTLVISEKLLPLIKGIKGELRYLRDVIVVDDDGEFSTPYQQMYAQASEEAETAFTTKDDVAFWQYTSGTTGAPKGAVHSHSDMQYVAEAYGKHVLGMTENDVCYSAARLFFAYGIGNGMVYPLSVGAASVLNPDPPTPERAFRLNSTYKVTLFFGIPTLFGQMLEYKVKQEKEAGITPDPKAPHELSSVRACPSAGEALPPDLYHRFKERFGVEILDGPGSTEMLHIYLSNTLGDVKAGSSGKVVPGYEAKIVGEEGETLPDGEIGTLWVKGDSSLRYYWRKKEKTASTIIGGWVNTGDKYYRDKDGYFWPSGRADDMLKVGGIWVSPLEVENCLREHPAVLETAVIGAEDEKNLVKPKAFVVLKQGFAPSPELEKELKQWVLDRLAKFKYPRWIVFMDELPKTATGKIQRFKLR</sequence>
<dbReference type="SMR" id="Q2LRH7"/>
<dbReference type="PANTHER" id="PTHR43352">
    <property type="entry name" value="ACETYL-COA SYNTHETASE"/>
    <property type="match status" value="1"/>
</dbReference>
<keyword evidence="1 4" id="KW-0436">Ligase</keyword>
<dbReference type="EC" id="6.2.1.27" evidence="4"/>
<dbReference type="InParanoid" id="Q2LRH7"/>
<dbReference type="InterPro" id="IPR025110">
    <property type="entry name" value="AMP-bd_C"/>
</dbReference>
<protein>
    <submittedName>
        <fullName evidence="4">4-hydroxybenzoate--CoA ligase / benzoate--CoA ligase</fullName>
        <ecNumber evidence="4">6.2.1.25</ecNumber>
        <ecNumber evidence="4">6.2.1.27</ecNumber>
    </submittedName>
</protein>
<dbReference type="Pfam" id="PF00501">
    <property type="entry name" value="AMP-binding"/>
    <property type="match status" value="1"/>
</dbReference>
<reference evidence="4 5" key="1">
    <citation type="journal article" date="2007" name="Proc. Natl. Acad. Sci. U.S.A.">
        <title>The genome of Syntrophus aciditrophicus: life at the thermodynamic limit of microbial growth.</title>
        <authorList>
            <person name="McInerney M.J."/>
            <person name="Rohlin L."/>
            <person name="Mouttaki H."/>
            <person name="Kim U."/>
            <person name="Krupp R.S."/>
            <person name="Rios-Hernandez L."/>
            <person name="Sieber J."/>
            <person name="Struchtemeyer C.G."/>
            <person name="Bhattacharyya A."/>
            <person name="Campbell J.W."/>
            <person name="Gunsalus R.P."/>
        </authorList>
    </citation>
    <scope>NUCLEOTIDE SEQUENCE [LARGE SCALE GENOMIC DNA]</scope>
    <source>
        <strain evidence="4 5">SB</strain>
    </source>
</reference>
<proteinExistence type="predicted"/>
<dbReference type="GO" id="GO:0018859">
    <property type="term" value="F:4-hydroxybenzoate-CoA ligase activity"/>
    <property type="evidence" value="ECO:0007669"/>
    <property type="project" value="UniProtKB-EC"/>
</dbReference>
<dbReference type="KEGG" id="sat:SYN_02898"/>